<name>A0ABU7VTS7_9BACL</name>
<dbReference type="RefSeq" id="WP_331847372.1">
    <property type="nucleotide sequence ID" value="NZ_JAZHPZ010000007.1"/>
</dbReference>
<sequence length="55" mass="6626">MISYYLFERLMEYQQKEIEQKARHAWKWAIMKEEKEKKASLNITQPIANCCPACC</sequence>
<accession>A0ABU7VTS7</accession>
<keyword evidence="2" id="KW-1185">Reference proteome</keyword>
<reference evidence="1 2" key="1">
    <citation type="submission" date="2024-02" db="EMBL/GenBank/DDBJ databases">
        <title>A nitrogen-fixing paenibacillus bacterium.</title>
        <authorList>
            <person name="Zhang W.L."/>
            <person name="Chen S.F."/>
        </authorList>
    </citation>
    <scope>NUCLEOTIDE SEQUENCE [LARGE SCALE GENOMIC DNA]</scope>
    <source>
        <strain evidence="1 2">M1</strain>
    </source>
</reference>
<proteinExistence type="predicted"/>
<gene>
    <name evidence="1" type="ORF">V3851_15025</name>
</gene>
<evidence type="ECO:0000313" key="1">
    <source>
        <dbReference type="EMBL" id="MEF2967148.1"/>
    </source>
</evidence>
<dbReference type="Proteomes" id="UP001306950">
    <property type="component" value="Unassembled WGS sequence"/>
</dbReference>
<evidence type="ECO:0000313" key="2">
    <source>
        <dbReference type="Proteomes" id="UP001306950"/>
    </source>
</evidence>
<dbReference type="EMBL" id="JAZHPZ010000007">
    <property type="protein sequence ID" value="MEF2967148.1"/>
    <property type="molecule type" value="Genomic_DNA"/>
</dbReference>
<comment type="caution">
    <text evidence="1">The sequence shown here is derived from an EMBL/GenBank/DDBJ whole genome shotgun (WGS) entry which is preliminary data.</text>
</comment>
<protein>
    <submittedName>
        <fullName evidence="1">Uncharacterized protein</fullName>
    </submittedName>
</protein>
<organism evidence="1 2">
    <name type="scientific">Paenibacillus haidiansis</name>
    <dbReference type="NCBI Taxonomy" id="1574488"/>
    <lineage>
        <taxon>Bacteria</taxon>
        <taxon>Bacillati</taxon>
        <taxon>Bacillota</taxon>
        <taxon>Bacilli</taxon>
        <taxon>Bacillales</taxon>
        <taxon>Paenibacillaceae</taxon>
        <taxon>Paenibacillus</taxon>
    </lineage>
</organism>